<organism evidence="1 2">
    <name type="scientific">Mesorhizobium robiniae</name>
    <dbReference type="NCBI Taxonomy" id="559315"/>
    <lineage>
        <taxon>Bacteria</taxon>
        <taxon>Pseudomonadati</taxon>
        <taxon>Pseudomonadota</taxon>
        <taxon>Alphaproteobacteria</taxon>
        <taxon>Hyphomicrobiales</taxon>
        <taxon>Phyllobacteriaceae</taxon>
        <taxon>Mesorhizobium</taxon>
    </lineage>
</organism>
<sequence length="158" mass="16882">MDKALRFKGLICDLDTNFGSATSVTSRPDAGRLGGSCKRRWSRSTNAPPFCVDIAATTTAGSPIIERLLRIAPPVWCSDFYFHSRRQATVPLTKGRNRIWIADASASLIASFASGITGDGAATLNPGQTRQTEGLIPKLKLVKPDDIAAESSISCRSA</sequence>
<proteinExistence type="predicted"/>
<keyword evidence="2" id="KW-1185">Reference proteome</keyword>
<gene>
    <name evidence="1" type="ORF">ABID19_005927</name>
</gene>
<dbReference type="EMBL" id="JBEPMC010000014">
    <property type="protein sequence ID" value="MET3582865.1"/>
    <property type="molecule type" value="Genomic_DNA"/>
</dbReference>
<accession>A0ABV2GX32</accession>
<dbReference type="Proteomes" id="UP001549204">
    <property type="component" value="Unassembled WGS sequence"/>
</dbReference>
<evidence type="ECO:0000313" key="1">
    <source>
        <dbReference type="EMBL" id="MET3582865.1"/>
    </source>
</evidence>
<comment type="caution">
    <text evidence="1">The sequence shown here is derived from an EMBL/GenBank/DDBJ whole genome shotgun (WGS) entry which is preliminary data.</text>
</comment>
<reference evidence="1 2" key="1">
    <citation type="submission" date="2024-06" db="EMBL/GenBank/DDBJ databases">
        <title>Genomic Encyclopedia of Type Strains, Phase IV (KMG-IV): sequencing the most valuable type-strain genomes for metagenomic binning, comparative biology and taxonomic classification.</title>
        <authorList>
            <person name="Goeker M."/>
        </authorList>
    </citation>
    <scope>NUCLEOTIDE SEQUENCE [LARGE SCALE GENOMIC DNA]</scope>
    <source>
        <strain evidence="1 2">DSM 100022</strain>
    </source>
</reference>
<protein>
    <submittedName>
        <fullName evidence="1">Uncharacterized protein</fullName>
    </submittedName>
</protein>
<dbReference type="RefSeq" id="WP_354494181.1">
    <property type="nucleotide sequence ID" value="NZ_JBEPMC010000014.1"/>
</dbReference>
<evidence type="ECO:0000313" key="2">
    <source>
        <dbReference type="Proteomes" id="UP001549204"/>
    </source>
</evidence>
<name>A0ABV2GX32_9HYPH</name>